<organism evidence="2 3">
    <name type="scientific">Salinisphaera dokdonensis CL-ES53</name>
    <dbReference type="NCBI Taxonomy" id="1304272"/>
    <lineage>
        <taxon>Bacteria</taxon>
        <taxon>Pseudomonadati</taxon>
        <taxon>Pseudomonadota</taxon>
        <taxon>Gammaproteobacteria</taxon>
        <taxon>Salinisphaerales</taxon>
        <taxon>Salinisphaeraceae</taxon>
        <taxon>Salinisphaera</taxon>
    </lineage>
</organism>
<dbReference type="EMBL" id="APND01000001">
    <property type="protein sequence ID" value="MES1928039.1"/>
    <property type="molecule type" value="Genomic_DNA"/>
</dbReference>
<reference evidence="2 3" key="1">
    <citation type="submission" date="2013-03" db="EMBL/GenBank/DDBJ databases">
        <title>Salinisphaera dokdonensis CL-ES53 Genome Sequencing.</title>
        <authorList>
            <person name="Li C."/>
            <person name="Lai Q."/>
            <person name="Shao Z."/>
        </authorList>
    </citation>
    <scope>NUCLEOTIDE SEQUENCE [LARGE SCALE GENOMIC DNA]</scope>
    <source>
        <strain evidence="2 3">CL-ES53</strain>
    </source>
</reference>
<keyword evidence="3" id="KW-1185">Reference proteome</keyword>
<sequence length="132" mass="14659">MITFPLSRPGRRLLATAALLSTLILAGCSDTPNTDDLQPLLQQQLRESVANYESTMRALGGEQGVEFMRALGAPEAEQITVENVEIFDTRELDNGDYELQIRYDVVAGDSREIETSTVRMDKADSGWRLLPN</sequence>
<proteinExistence type="predicted"/>
<evidence type="ECO:0008006" key="4">
    <source>
        <dbReference type="Google" id="ProtNLM"/>
    </source>
</evidence>
<feature type="signal peptide" evidence="1">
    <location>
        <begin position="1"/>
        <end position="26"/>
    </location>
</feature>
<keyword evidence="1" id="KW-0732">Signal</keyword>
<feature type="chain" id="PRO_5046986513" description="DUF4878 domain-containing protein" evidence="1">
    <location>
        <begin position="27"/>
        <end position="132"/>
    </location>
</feature>
<protein>
    <recommendedName>
        <fullName evidence="4">DUF4878 domain-containing protein</fullName>
    </recommendedName>
</protein>
<dbReference type="Proteomes" id="UP001460888">
    <property type="component" value="Unassembled WGS sequence"/>
</dbReference>
<dbReference type="RefSeq" id="WP_353108870.1">
    <property type="nucleotide sequence ID" value="NZ_APND01000001.1"/>
</dbReference>
<evidence type="ECO:0000256" key="1">
    <source>
        <dbReference type="SAM" id="SignalP"/>
    </source>
</evidence>
<gene>
    <name evidence="2" type="ORF">SADO_02250</name>
</gene>
<evidence type="ECO:0000313" key="2">
    <source>
        <dbReference type="EMBL" id="MES1928039.1"/>
    </source>
</evidence>
<accession>A0ABV2AWL4</accession>
<comment type="caution">
    <text evidence="2">The sequence shown here is derived from an EMBL/GenBank/DDBJ whole genome shotgun (WGS) entry which is preliminary data.</text>
</comment>
<name>A0ABV2AWL4_9GAMM</name>
<evidence type="ECO:0000313" key="3">
    <source>
        <dbReference type="Proteomes" id="UP001460888"/>
    </source>
</evidence>